<dbReference type="FunFam" id="3.40.50.1970:FF:000003">
    <property type="entry name" value="Alcohol dehydrogenase, iron-containing"/>
    <property type="match status" value="1"/>
</dbReference>
<proteinExistence type="inferred from homology"/>
<gene>
    <name evidence="6" type="ORF">HF857_06635</name>
</gene>
<dbReference type="InterPro" id="IPR056798">
    <property type="entry name" value="ADH_Fe_C"/>
</dbReference>
<dbReference type="AlphaFoldDB" id="A0A7X9NPB8"/>
<keyword evidence="2" id="KW-0560">Oxidoreductase</keyword>
<protein>
    <submittedName>
        <fullName evidence="6">Iron-containing alcohol dehydrogenase</fullName>
    </submittedName>
</protein>
<dbReference type="GO" id="GO:0046872">
    <property type="term" value="F:metal ion binding"/>
    <property type="evidence" value="ECO:0007669"/>
    <property type="project" value="InterPro"/>
</dbReference>
<dbReference type="PANTHER" id="PTHR11496:SF102">
    <property type="entry name" value="ALCOHOL DEHYDROGENASE 4"/>
    <property type="match status" value="1"/>
</dbReference>
<name>A0A7X9NPB8_9ENTE</name>
<feature type="domain" description="Alcohol dehydrogenase iron-type/glycerol dehydrogenase GldA" evidence="4">
    <location>
        <begin position="10"/>
        <end position="175"/>
    </location>
</feature>
<dbReference type="InterPro" id="IPR018211">
    <property type="entry name" value="ADH_Fe_CS"/>
</dbReference>
<dbReference type="Gene3D" id="1.20.1090.10">
    <property type="entry name" value="Dehydroquinate synthase-like - alpha domain"/>
    <property type="match status" value="1"/>
</dbReference>
<feature type="domain" description="Fe-containing alcohol dehydrogenase-like C-terminal" evidence="5">
    <location>
        <begin position="188"/>
        <end position="382"/>
    </location>
</feature>
<evidence type="ECO:0000313" key="7">
    <source>
        <dbReference type="Proteomes" id="UP000588071"/>
    </source>
</evidence>
<evidence type="ECO:0000259" key="5">
    <source>
        <dbReference type="Pfam" id="PF25137"/>
    </source>
</evidence>
<dbReference type="Gene3D" id="3.40.50.1970">
    <property type="match status" value="1"/>
</dbReference>
<dbReference type="Proteomes" id="UP000588071">
    <property type="component" value="Unassembled WGS sequence"/>
</dbReference>
<dbReference type="PROSITE" id="PS00913">
    <property type="entry name" value="ADH_IRON_1"/>
    <property type="match status" value="1"/>
</dbReference>
<dbReference type="CDD" id="cd08551">
    <property type="entry name" value="Fe-ADH"/>
    <property type="match status" value="1"/>
</dbReference>
<evidence type="ECO:0000256" key="2">
    <source>
        <dbReference type="ARBA" id="ARBA00023002"/>
    </source>
</evidence>
<evidence type="ECO:0000256" key="3">
    <source>
        <dbReference type="ARBA" id="ARBA00023027"/>
    </source>
</evidence>
<evidence type="ECO:0000259" key="4">
    <source>
        <dbReference type="Pfam" id="PF00465"/>
    </source>
</evidence>
<organism evidence="6 7">
    <name type="scientific">Enterococcus cecorum</name>
    <dbReference type="NCBI Taxonomy" id="44008"/>
    <lineage>
        <taxon>Bacteria</taxon>
        <taxon>Bacillati</taxon>
        <taxon>Bacillota</taxon>
        <taxon>Bacilli</taxon>
        <taxon>Lactobacillales</taxon>
        <taxon>Enterococcaceae</taxon>
        <taxon>Enterococcus</taxon>
    </lineage>
</organism>
<sequence length="385" mass="41935">MLVDYSLKMPKNIFAGEHGLENIEHLVKDAKKIVIFTDKGILGANLLEIPIQILDSLGKDYEILSDIPAEPDYYQAQHMVDAFKATGADFIIAVGGGSVMDVAKLASILATDEYTVKDLLDNPLLAKKQVPSLMIPTTAGTGSEATPNSIVAVPEKELKVGIVNPEMIADFVILDGRLIKNLPMKIAAATGVDALCHAIECFTSTKANPFSNTFALEALDLIMNNIIEACTNSEAMDAKNKMLLGSFYAGVAITASGTTAVHALSYPLGGKYHIAHGVSNAILLMPVMRFNEPVIKERLALAYDRVVHQPTENLTTVDEKANYMIEKMGEIVKTLEIPTSLETFNVPKEDLDVLVEAGMQVTRLLVNNMREVTPEYARKIYLEVL</sequence>
<dbReference type="SUPFAM" id="SSF56796">
    <property type="entry name" value="Dehydroquinate synthase-like"/>
    <property type="match status" value="1"/>
</dbReference>
<dbReference type="RefSeq" id="WP_168931081.1">
    <property type="nucleotide sequence ID" value="NZ_JABAFV010000009.1"/>
</dbReference>
<reference evidence="6 7" key="1">
    <citation type="submission" date="2020-04" db="EMBL/GenBank/DDBJ databases">
        <authorList>
            <person name="Hitch T.C.A."/>
            <person name="Wylensek D."/>
            <person name="Clavel T."/>
        </authorList>
    </citation>
    <scope>NUCLEOTIDE SEQUENCE [LARGE SCALE GENOMIC DNA]</scope>
    <source>
        <strain evidence="6 7">WCA-380-WT-3C</strain>
    </source>
</reference>
<dbReference type="EMBL" id="JABAFV010000009">
    <property type="protein sequence ID" value="NME49914.1"/>
    <property type="molecule type" value="Genomic_DNA"/>
</dbReference>
<dbReference type="Pfam" id="PF00465">
    <property type="entry name" value="Fe-ADH"/>
    <property type="match status" value="1"/>
</dbReference>
<dbReference type="GO" id="GO:0004022">
    <property type="term" value="F:alcohol dehydrogenase (NAD+) activity"/>
    <property type="evidence" value="ECO:0007669"/>
    <property type="project" value="UniProtKB-ARBA"/>
</dbReference>
<comment type="similarity">
    <text evidence="1">Belongs to the iron-containing alcohol dehydrogenase family.</text>
</comment>
<evidence type="ECO:0000313" key="6">
    <source>
        <dbReference type="EMBL" id="NME49914.1"/>
    </source>
</evidence>
<accession>A0A7X9NPB8</accession>
<dbReference type="Pfam" id="PF25137">
    <property type="entry name" value="ADH_Fe_C"/>
    <property type="match status" value="1"/>
</dbReference>
<evidence type="ECO:0000256" key="1">
    <source>
        <dbReference type="ARBA" id="ARBA00007358"/>
    </source>
</evidence>
<keyword evidence="3" id="KW-0520">NAD</keyword>
<dbReference type="InterPro" id="IPR039697">
    <property type="entry name" value="Alcohol_dehydrogenase_Fe"/>
</dbReference>
<comment type="caution">
    <text evidence="6">The sequence shown here is derived from an EMBL/GenBank/DDBJ whole genome shotgun (WGS) entry which is preliminary data.</text>
</comment>
<dbReference type="InterPro" id="IPR001670">
    <property type="entry name" value="ADH_Fe/GldA"/>
</dbReference>
<dbReference type="PANTHER" id="PTHR11496">
    <property type="entry name" value="ALCOHOL DEHYDROGENASE"/>
    <property type="match status" value="1"/>
</dbReference>